<organism evidence="1 2">
    <name type="scientific">Aspergillus wentii DTO 134E9</name>
    <dbReference type="NCBI Taxonomy" id="1073089"/>
    <lineage>
        <taxon>Eukaryota</taxon>
        <taxon>Fungi</taxon>
        <taxon>Dikarya</taxon>
        <taxon>Ascomycota</taxon>
        <taxon>Pezizomycotina</taxon>
        <taxon>Eurotiomycetes</taxon>
        <taxon>Eurotiomycetidae</taxon>
        <taxon>Eurotiales</taxon>
        <taxon>Aspergillaceae</taxon>
        <taxon>Aspergillus</taxon>
        <taxon>Aspergillus subgen. Cremei</taxon>
    </lineage>
</organism>
<dbReference type="AlphaFoldDB" id="A0A1L9RHK2"/>
<dbReference type="EMBL" id="KV878213">
    <property type="protein sequence ID" value="OJJ34419.1"/>
    <property type="molecule type" value="Genomic_DNA"/>
</dbReference>
<gene>
    <name evidence="1" type="ORF">ASPWEDRAFT_173833</name>
</gene>
<dbReference type="GeneID" id="63746989"/>
<evidence type="ECO:0000313" key="1">
    <source>
        <dbReference type="EMBL" id="OJJ34419.1"/>
    </source>
</evidence>
<dbReference type="Proteomes" id="UP000184383">
    <property type="component" value="Unassembled WGS sequence"/>
</dbReference>
<evidence type="ECO:0000313" key="2">
    <source>
        <dbReference type="Proteomes" id="UP000184383"/>
    </source>
</evidence>
<protein>
    <submittedName>
        <fullName evidence="1">Uncharacterized protein</fullName>
    </submittedName>
</protein>
<accession>A0A1L9RHK2</accession>
<dbReference type="VEuPathDB" id="FungiDB:ASPWEDRAFT_173833"/>
<name>A0A1L9RHK2_ASPWE</name>
<sequence>MSSKQHGSLGMVGRMGYTHPKTIIRLLPLHRAPSIICGNGTSPFLLGALDSFLASPVVSVNTIRSPSKAYRSRYILASAQPQPMKKHWETVSQVALKKRYKKSSGFDIVVGIPDVPSETNLKFPRKASIKRLDHYNQELRLEATRIQIILGDW</sequence>
<keyword evidence="2" id="KW-1185">Reference proteome</keyword>
<proteinExistence type="predicted"/>
<dbReference type="RefSeq" id="XP_040688095.1">
    <property type="nucleotide sequence ID" value="XM_040831141.1"/>
</dbReference>
<reference evidence="2" key="1">
    <citation type="journal article" date="2017" name="Genome Biol.">
        <title>Comparative genomics reveals high biological diversity and specific adaptations in the industrially and medically important fungal genus Aspergillus.</title>
        <authorList>
            <person name="de Vries R.P."/>
            <person name="Riley R."/>
            <person name="Wiebenga A."/>
            <person name="Aguilar-Osorio G."/>
            <person name="Amillis S."/>
            <person name="Uchima C.A."/>
            <person name="Anderluh G."/>
            <person name="Asadollahi M."/>
            <person name="Askin M."/>
            <person name="Barry K."/>
            <person name="Battaglia E."/>
            <person name="Bayram O."/>
            <person name="Benocci T."/>
            <person name="Braus-Stromeyer S.A."/>
            <person name="Caldana C."/>
            <person name="Canovas D."/>
            <person name="Cerqueira G.C."/>
            <person name="Chen F."/>
            <person name="Chen W."/>
            <person name="Choi C."/>
            <person name="Clum A."/>
            <person name="Dos Santos R.A."/>
            <person name="Damasio A.R."/>
            <person name="Diallinas G."/>
            <person name="Emri T."/>
            <person name="Fekete E."/>
            <person name="Flipphi M."/>
            <person name="Freyberg S."/>
            <person name="Gallo A."/>
            <person name="Gournas C."/>
            <person name="Habgood R."/>
            <person name="Hainaut M."/>
            <person name="Harispe M.L."/>
            <person name="Henrissat B."/>
            <person name="Hilden K.S."/>
            <person name="Hope R."/>
            <person name="Hossain A."/>
            <person name="Karabika E."/>
            <person name="Karaffa L."/>
            <person name="Karanyi Z."/>
            <person name="Krasevec N."/>
            <person name="Kuo A."/>
            <person name="Kusch H."/>
            <person name="LaButti K."/>
            <person name="Lagendijk E.L."/>
            <person name="Lapidus A."/>
            <person name="Levasseur A."/>
            <person name="Lindquist E."/>
            <person name="Lipzen A."/>
            <person name="Logrieco A.F."/>
            <person name="MacCabe A."/>
            <person name="Maekelae M.R."/>
            <person name="Malavazi I."/>
            <person name="Melin P."/>
            <person name="Meyer V."/>
            <person name="Mielnichuk N."/>
            <person name="Miskei M."/>
            <person name="Molnar A.P."/>
            <person name="Mule G."/>
            <person name="Ngan C.Y."/>
            <person name="Orejas M."/>
            <person name="Orosz E."/>
            <person name="Ouedraogo J.P."/>
            <person name="Overkamp K.M."/>
            <person name="Park H.-S."/>
            <person name="Perrone G."/>
            <person name="Piumi F."/>
            <person name="Punt P.J."/>
            <person name="Ram A.F."/>
            <person name="Ramon A."/>
            <person name="Rauscher S."/>
            <person name="Record E."/>
            <person name="Riano-Pachon D.M."/>
            <person name="Robert V."/>
            <person name="Roehrig J."/>
            <person name="Ruller R."/>
            <person name="Salamov A."/>
            <person name="Salih N.S."/>
            <person name="Samson R.A."/>
            <person name="Sandor E."/>
            <person name="Sanguinetti M."/>
            <person name="Schuetze T."/>
            <person name="Sepcic K."/>
            <person name="Shelest E."/>
            <person name="Sherlock G."/>
            <person name="Sophianopoulou V."/>
            <person name="Squina F.M."/>
            <person name="Sun H."/>
            <person name="Susca A."/>
            <person name="Todd R.B."/>
            <person name="Tsang A."/>
            <person name="Unkles S.E."/>
            <person name="van de Wiele N."/>
            <person name="van Rossen-Uffink D."/>
            <person name="Oliveira J.V."/>
            <person name="Vesth T.C."/>
            <person name="Visser J."/>
            <person name="Yu J.-H."/>
            <person name="Zhou M."/>
            <person name="Andersen M.R."/>
            <person name="Archer D.B."/>
            <person name="Baker S.E."/>
            <person name="Benoit I."/>
            <person name="Brakhage A.A."/>
            <person name="Braus G.H."/>
            <person name="Fischer R."/>
            <person name="Frisvad J.C."/>
            <person name="Goldman G.H."/>
            <person name="Houbraken J."/>
            <person name="Oakley B."/>
            <person name="Pocsi I."/>
            <person name="Scazzocchio C."/>
            <person name="Seiboth B."/>
            <person name="vanKuyk P.A."/>
            <person name="Wortman J."/>
            <person name="Dyer P.S."/>
            <person name="Grigoriev I.V."/>
        </authorList>
    </citation>
    <scope>NUCLEOTIDE SEQUENCE [LARGE SCALE GENOMIC DNA]</scope>
    <source>
        <strain evidence="2">DTO 134E9</strain>
    </source>
</reference>